<evidence type="ECO:0000313" key="3">
    <source>
        <dbReference type="Proteomes" id="UP001367508"/>
    </source>
</evidence>
<proteinExistence type="predicted"/>
<comment type="caution">
    <text evidence="2">The sequence shown here is derived from an EMBL/GenBank/DDBJ whole genome shotgun (WGS) entry which is preliminary data.</text>
</comment>
<evidence type="ECO:0000256" key="1">
    <source>
        <dbReference type="SAM" id="MobiDB-lite"/>
    </source>
</evidence>
<accession>A0AAN9QL09</accession>
<sequence>MNLIGTQRKQEQSLTADTDQSRESLKLCRLALPYESGPFKTTKVTDPPTDPTMKGIGSIDLPKALNDANLLAQIGNDVEWVARRPMHMCLPYATATWKVGLPDHCLESIHIHTRKAMQPTCKTPSKGS</sequence>
<dbReference type="AlphaFoldDB" id="A0AAN9QL09"/>
<dbReference type="EMBL" id="JAYMYQ010000004">
    <property type="protein sequence ID" value="KAK7338451.1"/>
    <property type="molecule type" value="Genomic_DNA"/>
</dbReference>
<gene>
    <name evidence="2" type="ORF">VNO77_19061</name>
</gene>
<feature type="compositionally biased region" description="Polar residues" evidence="1">
    <location>
        <begin position="1"/>
        <end position="18"/>
    </location>
</feature>
<feature type="region of interest" description="Disordered" evidence="1">
    <location>
        <begin position="1"/>
        <end position="20"/>
    </location>
</feature>
<protein>
    <submittedName>
        <fullName evidence="2">Uncharacterized protein</fullName>
    </submittedName>
</protein>
<name>A0AAN9QL09_CANGL</name>
<keyword evidence="3" id="KW-1185">Reference proteome</keyword>
<dbReference type="Proteomes" id="UP001367508">
    <property type="component" value="Unassembled WGS sequence"/>
</dbReference>
<evidence type="ECO:0000313" key="2">
    <source>
        <dbReference type="EMBL" id="KAK7338451.1"/>
    </source>
</evidence>
<reference evidence="2 3" key="1">
    <citation type="submission" date="2024-01" db="EMBL/GenBank/DDBJ databases">
        <title>The genomes of 5 underutilized Papilionoideae crops provide insights into root nodulation and disease resistanc.</title>
        <authorList>
            <person name="Jiang F."/>
        </authorList>
    </citation>
    <scope>NUCLEOTIDE SEQUENCE [LARGE SCALE GENOMIC DNA]</scope>
    <source>
        <strain evidence="2">LVBAO_FW01</strain>
        <tissue evidence="2">Leaves</tissue>
    </source>
</reference>
<organism evidence="2 3">
    <name type="scientific">Canavalia gladiata</name>
    <name type="common">Sword bean</name>
    <name type="synonym">Dolichos gladiatus</name>
    <dbReference type="NCBI Taxonomy" id="3824"/>
    <lineage>
        <taxon>Eukaryota</taxon>
        <taxon>Viridiplantae</taxon>
        <taxon>Streptophyta</taxon>
        <taxon>Embryophyta</taxon>
        <taxon>Tracheophyta</taxon>
        <taxon>Spermatophyta</taxon>
        <taxon>Magnoliopsida</taxon>
        <taxon>eudicotyledons</taxon>
        <taxon>Gunneridae</taxon>
        <taxon>Pentapetalae</taxon>
        <taxon>rosids</taxon>
        <taxon>fabids</taxon>
        <taxon>Fabales</taxon>
        <taxon>Fabaceae</taxon>
        <taxon>Papilionoideae</taxon>
        <taxon>50 kb inversion clade</taxon>
        <taxon>NPAAA clade</taxon>
        <taxon>indigoferoid/millettioid clade</taxon>
        <taxon>Phaseoleae</taxon>
        <taxon>Canavalia</taxon>
    </lineage>
</organism>